<evidence type="ECO:0000256" key="5">
    <source>
        <dbReference type="ARBA" id="ARBA00022989"/>
    </source>
</evidence>
<reference evidence="12 13" key="1">
    <citation type="submission" date="2024-06" db="EMBL/GenBank/DDBJ databases">
        <title>Sorghum-associated microbial communities from plants grown in Nebraska, USA.</title>
        <authorList>
            <person name="Schachtman D."/>
        </authorList>
    </citation>
    <scope>NUCLEOTIDE SEQUENCE [LARGE SCALE GENOMIC DNA]</scope>
    <source>
        <strain evidence="12 13">1073</strain>
    </source>
</reference>
<evidence type="ECO:0000256" key="8">
    <source>
        <dbReference type="ARBA" id="ARBA00023098"/>
    </source>
</evidence>
<feature type="transmembrane region" description="Helical" evidence="10">
    <location>
        <begin position="48"/>
        <end position="69"/>
    </location>
</feature>
<keyword evidence="9 10" id="KW-0472">Membrane</keyword>
<evidence type="ECO:0000256" key="1">
    <source>
        <dbReference type="ARBA" id="ARBA00004141"/>
    </source>
</evidence>
<keyword evidence="5 10" id="KW-1133">Transmembrane helix</keyword>
<feature type="transmembrane region" description="Helical" evidence="10">
    <location>
        <begin position="14"/>
        <end position="36"/>
    </location>
</feature>
<comment type="subcellular location">
    <subcellularLocation>
        <location evidence="1">Membrane</location>
        <topology evidence="1">Multi-pass membrane protein</topology>
    </subcellularLocation>
</comment>
<keyword evidence="4" id="KW-0276">Fatty acid metabolism</keyword>
<keyword evidence="3 10" id="KW-0812">Transmembrane</keyword>
<dbReference type="PANTHER" id="PTHR11351">
    <property type="entry name" value="ACYL-COA DESATURASE"/>
    <property type="match status" value="1"/>
</dbReference>
<evidence type="ECO:0000259" key="11">
    <source>
        <dbReference type="Pfam" id="PF00487"/>
    </source>
</evidence>
<dbReference type="CDD" id="cd01060">
    <property type="entry name" value="Membrane-FADS-like"/>
    <property type="match status" value="1"/>
</dbReference>
<dbReference type="Proteomes" id="UP001549184">
    <property type="component" value="Unassembled WGS sequence"/>
</dbReference>
<dbReference type="PANTHER" id="PTHR11351:SF3">
    <property type="entry name" value="BLL4393 PROTEIN"/>
    <property type="match status" value="1"/>
</dbReference>
<keyword evidence="6 12" id="KW-0560">Oxidoreductase</keyword>
<dbReference type="InterPro" id="IPR005804">
    <property type="entry name" value="FA_desaturase_dom"/>
</dbReference>
<feature type="transmembrane region" description="Helical" evidence="10">
    <location>
        <begin position="134"/>
        <end position="157"/>
    </location>
</feature>
<sequence length="284" mass="31696">MLAVRFMFISPWDLAYVVPVAFIANAIGVNTAYHMYFTHGAFQAKPSFRVVLAVFGTILCQDSLIQWVANHKRHHRHVDVPDRDPHTPWQFGESNWRVYTVGLFWASVGWKYARRSTSKAYYAGSLLKDPVLRFFDKHFVVVSYLGLMVPFAVGYALGGWQTGLKGFAYFGAFRVFVGYAFTELVINGFCHCVGSRKFATKGRATNISSLAMLSMGTTLHHNHHAFPQSLSTAVDGEIDPMQWINGFFAKCGWISNVVHPSAADIAAKKLAETTGPRYDGALGR</sequence>
<evidence type="ECO:0000256" key="6">
    <source>
        <dbReference type="ARBA" id="ARBA00023002"/>
    </source>
</evidence>
<name>A0ABV2K018_9GAMM</name>
<dbReference type="EMBL" id="JBEPMU010000006">
    <property type="protein sequence ID" value="MET3654418.1"/>
    <property type="molecule type" value="Genomic_DNA"/>
</dbReference>
<feature type="transmembrane region" description="Helical" evidence="10">
    <location>
        <begin position="96"/>
        <end position="113"/>
    </location>
</feature>
<evidence type="ECO:0000313" key="13">
    <source>
        <dbReference type="Proteomes" id="UP001549184"/>
    </source>
</evidence>
<evidence type="ECO:0000313" key="12">
    <source>
        <dbReference type="EMBL" id="MET3654418.1"/>
    </source>
</evidence>
<dbReference type="RefSeq" id="WP_354015769.1">
    <property type="nucleotide sequence ID" value="NZ_JBEPMU010000006.1"/>
</dbReference>
<proteinExistence type="inferred from homology"/>
<comment type="similarity">
    <text evidence="2">Belongs to the fatty acid desaturase type 2 family.</text>
</comment>
<accession>A0ABV2K018</accession>
<evidence type="ECO:0000256" key="2">
    <source>
        <dbReference type="ARBA" id="ARBA00008749"/>
    </source>
</evidence>
<organism evidence="12 13">
    <name type="scientific">Dyella japonica</name>
    <dbReference type="NCBI Taxonomy" id="231455"/>
    <lineage>
        <taxon>Bacteria</taxon>
        <taxon>Pseudomonadati</taxon>
        <taxon>Pseudomonadota</taxon>
        <taxon>Gammaproteobacteria</taxon>
        <taxon>Lysobacterales</taxon>
        <taxon>Rhodanobacteraceae</taxon>
        <taxon>Dyella</taxon>
    </lineage>
</organism>
<dbReference type="InterPro" id="IPR015876">
    <property type="entry name" value="Acyl-CoA_DS"/>
</dbReference>
<keyword evidence="8" id="KW-0443">Lipid metabolism</keyword>
<keyword evidence="13" id="KW-1185">Reference proteome</keyword>
<dbReference type="Pfam" id="PF00487">
    <property type="entry name" value="FA_desaturase"/>
    <property type="match status" value="1"/>
</dbReference>
<protein>
    <submittedName>
        <fullName evidence="12">Stearoyl-CoA desaturase (Delta-9 desaturase)</fullName>
        <ecNumber evidence="12">1.14.19.1</ecNumber>
    </submittedName>
</protein>
<feature type="domain" description="Fatty acid desaturase" evidence="11">
    <location>
        <begin position="24"/>
        <end position="228"/>
    </location>
</feature>
<evidence type="ECO:0000256" key="9">
    <source>
        <dbReference type="ARBA" id="ARBA00023136"/>
    </source>
</evidence>
<comment type="caution">
    <text evidence="12">The sequence shown here is derived from an EMBL/GenBank/DDBJ whole genome shotgun (WGS) entry which is preliminary data.</text>
</comment>
<dbReference type="GO" id="GO:0004768">
    <property type="term" value="F:stearoyl-CoA 9-desaturase activity"/>
    <property type="evidence" value="ECO:0007669"/>
    <property type="project" value="UniProtKB-EC"/>
</dbReference>
<feature type="transmembrane region" description="Helical" evidence="10">
    <location>
        <begin position="169"/>
        <end position="193"/>
    </location>
</feature>
<evidence type="ECO:0000256" key="4">
    <source>
        <dbReference type="ARBA" id="ARBA00022832"/>
    </source>
</evidence>
<evidence type="ECO:0000256" key="10">
    <source>
        <dbReference type="SAM" id="Phobius"/>
    </source>
</evidence>
<keyword evidence="7" id="KW-0408">Iron</keyword>
<evidence type="ECO:0000256" key="7">
    <source>
        <dbReference type="ARBA" id="ARBA00023004"/>
    </source>
</evidence>
<evidence type="ECO:0000256" key="3">
    <source>
        <dbReference type="ARBA" id="ARBA00022692"/>
    </source>
</evidence>
<gene>
    <name evidence="12" type="ORF">ABIC75_004156</name>
</gene>
<dbReference type="EC" id="1.14.19.1" evidence="12"/>